<evidence type="ECO:0000256" key="2">
    <source>
        <dbReference type="ARBA" id="ARBA00023136"/>
    </source>
</evidence>
<dbReference type="InterPro" id="IPR011047">
    <property type="entry name" value="Quinoprotein_ADH-like_sf"/>
</dbReference>
<organism evidence="6 7">
    <name type="scientific">Comamonas piscis</name>
    <dbReference type="NCBI Taxonomy" id="1562974"/>
    <lineage>
        <taxon>Bacteria</taxon>
        <taxon>Pseudomonadati</taxon>
        <taxon>Pseudomonadota</taxon>
        <taxon>Betaproteobacteria</taxon>
        <taxon>Burkholderiales</taxon>
        <taxon>Comamonadaceae</taxon>
        <taxon>Comamonas</taxon>
    </lineage>
</organism>
<keyword evidence="2 4" id="KW-0472">Membrane</keyword>
<evidence type="ECO:0000256" key="4">
    <source>
        <dbReference type="HAMAP-Rule" id="MF_00923"/>
    </source>
</evidence>
<dbReference type="RefSeq" id="WP_182328038.1">
    <property type="nucleotide sequence ID" value="NZ_CP058554.1"/>
</dbReference>
<dbReference type="SMART" id="SM00564">
    <property type="entry name" value="PQQ"/>
    <property type="match status" value="4"/>
</dbReference>
<sequence length="383" mass="40067">MKQQQAYSAAAAAAKVLTVSAVALAIAGCSLFSSDKRKPVELEPNVALISVQQAWTQRIGKSNPTLVMNVSGKVVTLASADGQVAAINADTGADLWRLNVGQKLSAGVGSDGQWAAVVTEDGNLVAINQGKEMWRKRLPARVYTAPLVAGQRIFVQSADRSVQAFDAASGQSLWAQAKTTEALVLRQSGVLTAYQDTLVAGVSGRFVGIDPNTGALRWEVPIASPRGTNDVERLVELVGGVSREGSVLCTRAYQMAVGCIDAATAQLSWTVRAEGINGISGDAEVVAGADGNGVITAWAHEGGSVVWTSNRLRYRKLSQPLVLGRSVIFGDSSGTVHMLSKKDGSPLNRFSTNSSGISVAPVLAGNTMVVQTNDGAVYGFRPE</sequence>
<proteinExistence type="inferred from homology"/>
<keyword evidence="7" id="KW-1185">Reference proteome</keyword>
<dbReference type="InterPro" id="IPR015943">
    <property type="entry name" value="WD40/YVTN_repeat-like_dom_sf"/>
</dbReference>
<comment type="similarity">
    <text evidence="4">Belongs to the BamB family.</text>
</comment>
<dbReference type="AlphaFoldDB" id="A0A7G5EHF0"/>
<dbReference type="SUPFAM" id="SSF50998">
    <property type="entry name" value="Quinoprotein alcohol dehydrogenase-like"/>
    <property type="match status" value="1"/>
</dbReference>
<gene>
    <name evidence="4 6" type="primary">bamB</name>
    <name evidence="6" type="ORF">HS961_11610</name>
</gene>
<comment type="function">
    <text evidence="4">Part of the outer membrane protein assembly complex, which is involved in assembly and insertion of beta-barrel proteins into the outer membrane.</text>
</comment>
<dbReference type="PANTHER" id="PTHR34512:SF30">
    <property type="entry name" value="OUTER MEMBRANE PROTEIN ASSEMBLY FACTOR BAMB"/>
    <property type="match status" value="1"/>
</dbReference>
<accession>A0A7G5EHF0</accession>
<comment type="subcellular location">
    <subcellularLocation>
        <location evidence="4">Cell outer membrane</location>
        <topology evidence="4">Lipid-anchor</topology>
    </subcellularLocation>
</comment>
<protein>
    <recommendedName>
        <fullName evidence="4">Outer membrane protein assembly factor BamB</fullName>
    </recommendedName>
</protein>
<name>A0A7G5EHF0_9BURK</name>
<keyword evidence="4" id="KW-0564">Palmitate</keyword>
<dbReference type="InterPro" id="IPR017687">
    <property type="entry name" value="BamB"/>
</dbReference>
<dbReference type="NCBIfam" id="TIGR03300">
    <property type="entry name" value="assembly_YfgL"/>
    <property type="match status" value="1"/>
</dbReference>
<evidence type="ECO:0000256" key="1">
    <source>
        <dbReference type="ARBA" id="ARBA00022729"/>
    </source>
</evidence>
<dbReference type="Pfam" id="PF13360">
    <property type="entry name" value="PQQ_2"/>
    <property type="match status" value="1"/>
</dbReference>
<keyword evidence="1 4" id="KW-0732">Signal</keyword>
<evidence type="ECO:0000313" key="6">
    <source>
        <dbReference type="EMBL" id="QMV73425.1"/>
    </source>
</evidence>
<feature type="domain" description="Pyrrolo-quinoline quinone repeat" evidence="5">
    <location>
        <begin position="81"/>
        <end position="308"/>
    </location>
</feature>
<dbReference type="InterPro" id="IPR002372">
    <property type="entry name" value="PQQ_rpt_dom"/>
</dbReference>
<evidence type="ECO:0000259" key="5">
    <source>
        <dbReference type="Pfam" id="PF13360"/>
    </source>
</evidence>
<dbReference type="KEGG" id="cpis:HS961_11610"/>
<evidence type="ECO:0000256" key="3">
    <source>
        <dbReference type="ARBA" id="ARBA00023237"/>
    </source>
</evidence>
<dbReference type="GO" id="GO:0009279">
    <property type="term" value="C:cell outer membrane"/>
    <property type="evidence" value="ECO:0007669"/>
    <property type="project" value="UniProtKB-SubCell"/>
</dbReference>
<dbReference type="GO" id="GO:0043165">
    <property type="term" value="P:Gram-negative-bacterium-type cell outer membrane assembly"/>
    <property type="evidence" value="ECO:0007669"/>
    <property type="project" value="UniProtKB-UniRule"/>
</dbReference>
<dbReference type="Proteomes" id="UP000515240">
    <property type="component" value="Chromosome"/>
</dbReference>
<comment type="subunit">
    <text evidence="4">Part of the Bam complex.</text>
</comment>
<dbReference type="HAMAP" id="MF_00923">
    <property type="entry name" value="OM_assembly_BamB"/>
    <property type="match status" value="1"/>
</dbReference>
<dbReference type="EMBL" id="CP058554">
    <property type="protein sequence ID" value="QMV73425.1"/>
    <property type="molecule type" value="Genomic_DNA"/>
</dbReference>
<keyword evidence="4" id="KW-0449">Lipoprotein</keyword>
<dbReference type="GO" id="GO:0051205">
    <property type="term" value="P:protein insertion into membrane"/>
    <property type="evidence" value="ECO:0007669"/>
    <property type="project" value="UniProtKB-UniRule"/>
</dbReference>
<reference evidence="6 7" key="1">
    <citation type="journal article" date="2020" name="G3 (Bethesda)">
        <title>CeMbio - The Caenorhabditis elegans Microbiome Resource.</title>
        <authorList>
            <person name="Dirksen P."/>
            <person name="Assie A."/>
            <person name="Zimmermann J."/>
            <person name="Zhang F."/>
            <person name="Tietje A.M."/>
            <person name="Marsh S.A."/>
            <person name="Felix M.A."/>
            <person name="Shapira M."/>
            <person name="Kaleta C."/>
            <person name="Schulenburg H."/>
            <person name="Samuel B."/>
        </authorList>
    </citation>
    <scope>NUCLEOTIDE SEQUENCE [LARGE SCALE GENOMIC DNA]</scope>
    <source>
        <strain evidence="6 7">BIGb0172</strain>
    </source>
</reference>
<dbReference type="PROSITE" id="PS51257">
    <property type="entry name" value="PROKAR_LIPOPROTEIN"/>
    <property type="match status" value="1"/>
</dbReference>
<dbReference type="Gene3D" id="2.130.10.10">
    <property type="entry name" value="YVTN repeat-like/Quinoprotein amine dehydrogenase"/>
    <property type="match status" value="1"/>
</dbReference>
<keyword evidence="3 4" id="KW-0998">Cell outer membrane</keyword>
<dbReference type="InterPro" id="IPR018391">
    <property type="entry name" value="PQQ_b-propeller_rpt"/>
</dbReference>
<dbReference type="PANTHER" id="PTHR34512">
    <property type="entry name" value="CELL SURFACE PROTEIN"/>
    <property type="match status" value="1"/>
</dbReference>
<evidence type="ECO:0000313" key="7">
    <source>
        <dbReference type="Proteomes" id="UP000515240"/>
    </source>
</evidence>